<gene>
    <name evidence="2" type="ORF">WA1_00060</name>
</gene>
<dbReference type="STRING" id="128403.WA1_00060"/>
<organism evidence="2 3">
    <name type="scientific">Scytonema hofmannii PCC 7110</name>
    <dbReference type="NCBI Taxonomy" id="128403"/>
    <lineage>
        <taxon>Bacteria</taxon>
        <taxon>Bacillati</taxon>
        <taxon>Cyanobacteriota</taxon>
        <taxon>Cyanophyceae</taxon>
        <taxon>Nostocales</taxon>
        <taxon>Scytonemataceae</taxon>
        <taxon>Scytonema</taxon>
    </lineage>
</organism>
<dbReference type="InterPro" id="IPR058652">
    <property type="entry name" value="VapC50_C"/>
</dbReference>
<proteinExistence type="predicted"/>
<dbReference type="Pfam" id="PF26343">
    <property type="entry name" value="VapC50_C"/>
    <property type="match status" value="1"/>
</dbReference>
<name>A0A139XFY7_9CYAN</name>
<protein>
    <recommendedName>
        <fullName evidence="1">VapC50 C-terminal domain-containing protein</fullName>
    </recommendedName>
</protein>
<reference evidence="2 3" key="1">
    <citation type="journal article" date="2013" name="Genome Biol. Evol.">
        <title>Genomes of Stigonematalean cyanobacteria (subsection V) and the evolution of oxygenic photosynthesis from prokaryotes to plastids.</title>
        <authorList>
            <person name="Dagan T."/>
            <person name="Roettger M."/>
            <person name="Stucken K."/>
            <person name="Landan G."/>
            <person name="Koch R."/>
            <person name="Major P."/>
            <person name="Gould S.B."/>
            <person name="Goremykin V.V."/>
            <person name="Rippka R."/>
            <person name="Tandeau de Marsac N."/>
            <person name="Gugger M."/>
            <person name="Lockhart P.J."/>
            <person name="Allen J.F."/>
            <person name="Brune I."/>
            <person name="Maus I."/>
            <person name="Puhler A."/>
            <person name="Martin W.F."/>
        </authorList>
    </citation>
    <scope>NUCLEOTIDE SEQUENCE [LARGE SCALE GENOMIC DNA]</scope>
    <source>
        <strain evidence="2 3">PCC 7110</strain>
    </source>
</reference>
<dbReference type="Proteomes" id="UP000076925">
    <property type="component" value="Unassembled WGS sequence"/>
</dbReference>
<evidence type="ECO:0000259" key="1">
    <source>
        <dbReference type="Pfam" id="PF26343"/>
    </source>
</evidence>
<sequence length="95" mass="10946">MASFRVVYDASYIVTFNLRDFRDTDLAPYGVQALHPDKFILHLIHLDSIAVCQAAQRQRSRLKNPPKAVKEYLETLQQQGLTLTATRLREVCQEI</sequence>
<feature type="domain" description="VapC50 C-terminal" evidence="1">
    <location>
        <begin position="36"/>
        <end position="90"/>
    </location>
</feature>
<comment type="caution">
    <text evidence="2">The sequence shown here is derived from an EMBL/GenBank/DDBJ whole genome shotgun (WGS) entry which is preliminary data.</text>
</comment>
<accession>A0A139XFY7</accession>
<evidence type="ECO:0000313" key="2">
    <source>
        <dbReference type="EMBL" id="KYC43607.1"/>
    </source>
</evidence>
<keyword evidence="3" id="KW-1185">Reference proteome</keyword>
<dbReference type="EMBL" id="ANNX02000012">
    <property type="protein sequence ID" value="KYC43607.1"/>
    <property type="molecule type" value="Genomic_DNA"/>
</dbReference>
<dbReference type="AlphaFoldDB" id="A0A139XFY7"/>
<evidence type="ECO:0000313" key="3">
    <source>
        <dbReference type="Proteomes" id="UP000076925"/>
    </source>
</evidence>
<dbReference type="RefSeq" id="WP_017742279.1">
    <property type="nucleotide sequence ID" value="NZ_KQ976354.1"/>
</dbReference>
<dbReference type="OrthoDB" id="211933at2"/>